<keyword evidence="7" id="KW-1185">Reference proteome</keyword>
<dbReference type="InterPro" id="IPR028989">
    <property type="entry name" value="RimP_N"/>
</dbReference>
<feature type="domain" description="Ribosome maturation factor RimP N-terminal" evidence="4">
    <location>
        <begin position="12"/>
        <end position="84"/>
    </location>
</feature>
<accession>A0A1T4V027</accession>
<dbReference type="GO" id="GO:0006412">
    <property type="term" value="P:translation"/>
    <property type="evidence" value="ECO:0007669"/>
    <property type="project" value="TreeGrafter"/>
</dbReference>
<dbReference type="AlphaFoldDB" id="A0A1T4V027"/>
<proteinExistence type="inferred from homology"/>
<comment type="similarity">
    <text evidence="3">Belongs to the RimP family.</text>
</comment>
<dbReference type="PANTHER" id="PTHR33867:SF1">
    <property type="entry name" value="RIBOSOME MATURATION FACTOR RIMP"/>
    <property type="match status" value="1"/>
</dbReference>
<dbReference type="SUPFAM" id="SSF75420">
    <property type="entry name" value="YhbC-like, N-terminal domain"/>
    <property type="match status" value="1"/>
</dbReference>
<dbReference type="Proteomes" id="UP000242432">
    <property type="component" value="Unassembled WGS sequence"/>
</dbReference>
<dbReference type="SUPFAM" id="SSF74942">
    <property type="entry name" value="YhbC-like, C-terminal domain"/>
    <property type="match status" value="1"/>
</dbReference>
<evidence type="ECO:0000259" key="4">
    <source>
        <dbReference type="Pfam" id="PF02576"/>
    </source>
</evidence>
<dbReference type="InterPro" id="IPR028998">
    <property type="entry name" value="RimP_C"/>
</dbReference>
<dbReference type="RefSeq" id="WP_051639440.1">
    <property type="nucleotide sequence ID" value="NZ_FUXX01000004.1"/>
</dbReference>
<dbReference type="EMBL" id="FUXX01000004">
    <property type="protein sequence ID" value="SKA58264.1"/>
    <property type="molecule type" value="Genomic_DNA"/>
</dbReference>
<evidence type="ECO:0000313" key="6">
    <source>
        <dbReference type="EMBL" id="SKA58264.1"/>
    </source>
</evidence>
<evidence type="ECO:0000256" key="3">
    <source>
        <dbReference type="HAMAP-Rule" id="MF_01077"/>
    </source>
</evidence>
<sequence>MAGTIEEKVTELVTPLVESMDVKVWGIRYRGGSDHAVLQVFIDSEEGVSADKCGEIMDVLSPALDAADLIAPKYTLEVSSPGLDRILFTLEQTKAYVGKTVKAELRMPTQGRHKLQGILESVSEDGMLKINDKVSGEMEVAFSNISTARVVPEFPQNNKKAPRSAS</sequence>
<dbReference type="Gene3D" id="3.30.300.70">
    <property type="entry name" value="RimP-like superfamily, N-terminal"/>
    <property type="match status" value="1"/>
</dbReference>
<protein>
    <recommendedName>
        <fullName evidence="3">Ribosome maturation factor RimP</fullName>
    </recommendedName>
</protein>
<comment type="function">
    <text evidence="3">Required for maturation of 30S ribosomal subunits.</text>
</comment>
<dbReference type="Pfam" id="PF02576">
    <property type="entry name" value="RimP_N"/>
    <property type="match status" value="1"/>
</dbReference>
<keyword evidence="1 3" id="KW-0963">Cytoplasm</keyword>
<comment type="subcellular location">
    <subcellularLocation>
        <location evidence="3">Cytoplasm</location>
    </subcellularLocation>
</comment>
<dbReference type="InterPro" id="IPR003728">
    <property type="entry name" value="Ribosome_maturation_RimP"/>
</dbReference>
<dbReference type="Gene3D" id="2.30.30.180">
    <property type="entry name" value="Ribosome maturation factor RimP, C-terminal domain"/>
    <property type="match status" value="1"/>
</dbReference>
<evidence type="ECO:0000313" key="7">
    <source>
        <dbReference type="Proteomes" id="UP000242432"/>
    </source>
</evidence>
<dbReference type="PANTHER" id="PTHR33867">
    <property type="entry name" value="RIBOSOME MATURATION FACTOR RIMP"/>
    <property type="match status" value="1"/>
</dbReference>
<dbReference type="HAMAP" id="MF_01077">
    <property type="entry name" value="RimP"/>
    <property type="match status" value="1"/>
</dbReference>
<dbReference type="InterPro" id="IPR036847">
    <property type="entry name" value="RimP_C_sf"/>
</dbReference>
<dbReference type="STRING" id="83771.SAMN02910357_02143"/>
<evidence type="ECO:0000259" key="5">
    <source>
        <dbReference type="Pfam" id="PF17384"/>
    </source>
</evidence>
<reference evidence="7" key="1">
    <citation type="submission" date="2017-02" db="EMBL/GenBank/DDBJ databases">
        <authorList>
            <person name="Varghese N."/>
            <person name="Submissions S."/>
        </authorList>
    </citation>
    <scope>NUCLEOTIDE SEQUENCE [LARGE SCALE GENOMIC DNA]</scope>
    <source>
        <strain evidence="7">DSM 3072</strain>
    </source>
</reference>
<dbReference type="CDD" id="cd01734">
    <property type="entry name" value="YlxS_C"/>
    <property type="match status" value="1"/>
</dbReference>
<organism evidence="6 7">
    <name type="scientific">Succinivibrio dextrinosolvens DSM 3072</name>
    <dbReference type="NCBI Taxonomy" id="1123324"/>
    <lineage>
        <taxon>Bacteria</taxon>
        <taxon>Pseudomonadati</taxon>
        <taxon>Pseudomonadota</taxon>
        <taxon>Gammaproteobacteria</taxon>
        <taxon>Aeromonadales</taxon>
        <taxon>Succinivibrionaceae</taxon>
        <taxon>Succinivibrio</taxon>
    </lineage>
</organism>
<keyword evidence="2 3" id="KW-0690">Ribosome biogenesis</keyword>
<dbReference type="Pfam" id="PF17384">
    <property type="entry name" value="DUF150_C"/>
    <property type="match status" value="1"/>
</dbReference>
<evidence type="ECO:0000256" key="1">
    <source>
        <dbReference type="ARBA" id="ARBA00022490"/>
    </source>
</evidence>
<name>A0A1T4V027_9GAMM</name>
<dbReference type="InterPro" id="IPR035956">
    <property type="entry name" value="RimP_N_sf"/>
</dbReference>
<dbReference type="FunFam" id="3.30.300.70:FF:000001">
    <property type="entry name" value="Ribosome maturation factor RimP"/>
    <property type="match status" value="1"/>
</dbReference>
<evidence type="ECO:0000256" key="2">
    <source>
        <dbReference type="ARBA" id="ARBA00022517"/>
    </source>
</evidence>
<gene>
    <name evidence="3" type="primary">rimP</name>
    <name evidence="6" type="ORF">SAMN02745213_00370</name>
</gene>
<dbReference type="GO" id="GO:0005829">
    <property type="term" value="C:cytosol"/>
    <property type="evidence" value="ECO:0007669"/>
    <property type="project" value="TreeGrafter"/>
</dbReference>
<feature type="domain" description="Ribosome maturation factor RimP C-terminal" evidence="5">
    <location>
        <begin position="87"/>
        <end position="154"/>
    </location>
</feature>
<dbReference type="GO" id="GO:0000028">
    <property type="term" value="P:ribosomal small subunit assembly"/>
    <property type="evidence" value="ECO:0007669"/>
    <property type="project" value="TreeGrafter"/>
</dbReference>